<dbReference type="Gene3D" id="3.40.50.1000">
    <property type="entry name" value="HAD superfamily/HAD-like"/>
    <property type="match status" value="1"/>
</dbReference>
<geneLocation type="plasmid" evidence="2">
    <name>pLA01-117_113k</name>
</geneLocation>
<dbReference type="EMBL" id="CP025493">
    <property type="protein sequence ID" value="AUH74275.1"/>
    <property type="molecule type" value="Genomic_DNA"/>
</dbReference>
<dbReference type="Proteomes" id="UP000234343">
    <property type="component" value="Plasmid pLA01-117_113k"/>
</dbReference>
<keyword evidence="2" id="KW-1185">Reference proteome</keyword>
<dbReference type="InterPro" id="IPR023214">
    <property type="entry name" value="HAD_sf"/>
</dbReference>
<proteinExistence type="predicted"/>
<reference evidence="1 2" key="1">
    <citation type="submission" date="2017-12" db="EMBL/GenBank/DDBJ databases">
        <title>Legionella sainthelensi LA01-117, whole genome sequence of a clinical isolate from New Zealand.</title>
        <authorList>
            <person name="Cree S.L."/>
            <person name="Slow S."/>
            <person name="Kennedy M.A."/>
            <person name="Murdoch D.R."/>
            <person name="Biggs P.J."/>
            <person name="Anderson T."/>
        </authorList>
    </citation>
    <scope>NUCLEOTIDE SEQUENCE [LARGE SCALE GENOMIC DNA]</scope>
    <source>
        <strain evidence="1 2">LA01-117</strain>
        <plasmid evidence="2">pLA01-117_113k</plasmid>
    </source>
</reference>
<sequence length="118" mass="13710">MRICIDIDGTICTLREANQTYKNVLPLPGAAQKIKELRENGNYIILNTARHMKTCESNIGQVIAREGHTLLEWLKEHHFEYDEIWFGKPYADLYIDDKALKFEGSWEKVGDIIMKNLL</sequence>
<protein>
    <submittedName>
        <fullName evidence="1">Capsular biosynthesis protein</fullName>
    </submittedName>
</protein>
<evidence type="ECO:0000313" key="2">
    <source>
        <dbReference type="Proteomes" id="UP000234343"/>
    </source>
</evidence>
<dbReference type="KEGG" id="lsh:CAB17_20280"/>
<evidence type="ECO:0000313" key="1">
    <source>
        <dbReference type="EMBL" id="AUH74275.1"/>
    </source>
</evidence>
<keyword evidence="1" id="KW-0614">Plasmid</keyword>
<dbReference type="SUPFAM" id="SSF56784">
    <property type="entry name" value="HAD-like"/>
    <property type="match status" value="1"/>
</dbReference>
<gene>
    <name evidence="1" type="ORF">CAB17_20280</name>
</gene>
<dbReference type="AlphaFoldDB" id="A0A2H5FRU4"/>
<dbReference type="InterPro" id="IPR036412">
    <property type="entry name" value="HAD-like_sf"/>
</dbReference>
<accession>A0A2H5FRU4</accession>
<organism evidence="1 2">
    <name type="scientific">Legionella sainthelensi</name>
    <dbReference type="NCBI Taxonomy" id="28087"/>
    <lineage>
        <taxon>Bacteria</taxon>
        <taxon>Pseudomonadati</taxon>
        <taxon>Pseudomonadota</taxon>
        <taxon>Gammaproteobacteria</taxon>
        <taxon>Legionellales</taxon>
        <taxon>Legionellaceae</taxon>
        <taxon>Legionella</taxon>
    </lineage>
</organism>
<dbReference type="RefSeq" id="WP_101901963.1">
    <property type="nucleotide sequence ID" value="NZ_CP025493.2"/>
</dbReference>
<dbReference type="Pfam" id="PF08282">
    <property type="entry name" value="Hydrolase_3"/>
    <property type="match status" value="1"/>
</dbReference>
<name>A0A2H5FRU4_9GAMM</name>